<sequence>MRGTARFNRTWIVTSRYCQVGDGVDSLELYVRHIWYMYYQLGLYTSHETPEHDRLVLDILRIQGKGPLTRPGKGVYGIDIARMTEGTL</sequence>
<gene>
    <name evidence="1" type="ORF">PROQFM164_S02g003095</name>
</gene>
<organism evidence="1 2">
    <name type="scientific">Penicillium roqueforti (strain FM164)</name>
    <dbReference type="NCBI Taxonomy" id="1365484"/>
    <lineage>
        <taxon>Eukaryota</taxon>
        <taxon>Fungi</taxon>
        <taxon>Dikarya</taxon>
        <taxon>Ascomycota</taxon>
        <taxon>Pezizomycotina</taxon>
        <taxon>Eurotiomycetes</taxon>
        <taxon>Eurotiomycetidae</taxon>
        <taxon>Eurotiales</taxon>
        <taxon>Aspergillaceae</taxon>
        <taxon>Penicillium</taxon>
    </lineage>
</organism>
<evidence type="ECO:0000313" key="1">
    <source>
        <dbReference type="EMBL" id="CDM32944.1"/>
    </source>
</evidence>
<protein>
    <submittedName>
        <fullName evidence="1">Genomic scaffold, ProqFM164S02</fullName>
    </submittedName>
</protein>
<dbReference type="EMBL" id="HG792016">
    <property type="protein sequence ID" value="CDM32944.1"/>
    <property type="molecule type" value="Genomic_DNA"/>
</dbReference>
<evidence type="ECO:0000313" key="2">
    <source>
        <dbReference type="Proteomes" id="UP000030686"/>
    </source>
</evidence>
<dbReference type="Proteomes" id="UP000030686">
    <property type="component" value="Unassembled WGS sequence"/>
</dbReference>
<reference evidence="1" key="1">
    <citation type="journal article" date="2014" name="Nat. Commun.">
        <title>Multiple recent horizontal transfers of a large genomic region in cheese making fungi.</title>
        <authorList>
            <person name="Cheeseman K."/>
            <person name="Ropars J."/>
            <person name="Renault P."/>
            <person name="Dupont J."/>
            <person name="Gouzy J."/>
            <person name="Branca A."/>
            <person name="Abraham A.L."/>
            <person name="Ceppi M."/>
            <person name="Conseiller E."/>
            <person name="Debuchy R."/>
            <person name="Malagnac F."/>
            <person name="Goarin A."/>
            <person name="Silar P."/>
            <person name="Lacoste S."/>
            <person name="Sallet E."/>
            <person name="Bensimon A."/>
            <person name="Giraud T."/>
            <person name="Brygoo Y."/>
        </authorList>
    </citation>
    <scope>NUCLEOTIDE SEQUENCE [LARGE SCALE GENOMIC DNA]</scope>
    <source>
        <strain evidence="1">FM164</strain>
    </source>
</reference>
<dbReference type="AlphaFoldDB" id="W6QFJ2"/>
<accession>W6QFJ2</accession>
<keyword evidence="2" id="KW-1185">Reference proteome</keyword>
<proteinExistence type="predicted"/>
<name>W6QFJ2_PENRF</name>
<dbReference type="OrthoDB" id="4352284at2759"/>